<proteinExistence type="predicted"/>
<dbReference type="KEGG" id="vg:2732838"/>
<reference evidence="1 2" key="3">
    <citation type="journal article" date="1998" name="Microbiology">
        <title>Site-specific integration of bacteriophage VWB genome into Streptomyces venezuelae and construction of a VWB-based integrative vector.</title>
        <authorList>
            <person name="Van Mellaert L."/>
            <person name="Mei L."/>
            <person name="Lammertyn E."/>
            <person name="Schacht S."/>
            <person name="Anne J."/>
        </authorList>
    </citation>
    <scope>NUCLEOTIDE SEQUENCE [LARGE SCALE GENOMIC DNA]</scope>
</reference>
<dbReference type="Proteomes" id="UP000001708">
    <property type="component" value="Segment"/>
</dbReference>
<evidence type="ECO:0000313" key="1">
    <source>
        <dbReference type="EMBL" id="AAR29736.1"/>
    </source>
</evidence>
<reference evidence="1 2" key="1">
    <citation type="journal article" date="1990" name="J. Gen. Microbiol.">
        <title>Further biological and molecular characterization of actinophage VWB.</title>
        <authorList>
            <person name="Anne J."/>
            <person name="Van Mellaert L."/>
            <person name="Decock B."/>
            <person name="Van Damme J."/>
            <person name="Van Aerschot A."/>
            <person name="Herdewijn P."/>
            <person name="Eyssen H."/>
        </authorList>
    </citation>
    <scope>NUCLEOTIDE SEQUENCE [LARGE SCALE GENOMIC DNA]</scope>
</reference>
<protein>
    <submittedName>
        <fullName evidence="1">Uncharacterized protein</fullName>
    </submittedName>
</protein>
<dbReference type="RefSeq" id="NP_958288.1">
    <property type="nucleotide sequence ID" value="NC_005345.2"/>
</dbReference>
<accession>Q6VY43</accession>
<dbReference type="GeneID" id="2732838"/>
<sequence>MPPSRPVWAARRLRRDRVEMGAGPLAVGEQLGACDLLPACHAGPCDRFGGPALLV</sequence>
<reference evidence="1 2" key="2">
    <citation type="journal article" date="1995" name="Arch. Virol.">
        <title>Analysis of the open reading frames of the main capsid proteins of actinophage VWB.</title>
        <authorList>
            <person name="Anne J."/>
            <person name="Fiten P."/>
            <person name="Van Mellaert L."/>
            <person name="Joris B."/>
            <person name="Opdenakker G."/>
            <person name="Eyssen H."/>
        </authorList>
    </citation>
    <scope>NUCLEOTIDE SEQUENCE [LARGE SCALE GENOMIC DNA]</scope>
</reference>
<keyword evidence="2" id="KW-1185">Reference proteome</keyword>
<organism evidence="1 2">
    <name type="scientific">Streptomyces phage VWB</name>
    <dbReference type="NCBI Taxonomy" id="10702"/>
    <lineage>
        <taxon>Viruses</taxon>
        <taxon>Duplodnaviria</taxon>
        <taxon>Heunggongvirae</taxon>
        <taxon>Uroviricota</taxon>
        <taxon>Caudoviricetes</taxon>
        <taxon>Veewebvirus</taxon>
        <taxon>Veewebvirus vwb</taxon>
    </lineage>
</organism>
<dbReference type="EMBL" id="AY320035">
    <property type="protein sequence ID" value="AAR29736.1"/>
    <property type="molecule type" value="Genomic_DNA"/>
</dbReference>
<reference evidence="1 2" key="4">
    <citation type="journal article" date="2005" name="Virology">
        <title>Complete genomic nucleotide sequence and analysis of the temperate bacteriophage VWB.</title>
        <authorList>
            <person name="Van Dessel W."/>
            <person name="Van Mellaert L."/>
            <person name="Liesegang H."/>
            <person name="Raasch C."/>
            <person name="De Keersmaeker S."/>
            <person name="Geukens N."/>
            <person name="Lammertyn E."/>
            <person name="Streit W."/>
            <person name="Anne J."/>
        </authorList>
    </citation>
    <scope>NUCLEOTIDE SEQUENCE [LARGE SCALE GENOMIC DNA]</scope>
</reference>
<evidence type="ECO:0000313" key="2">
    <source>
        <dbReference type="Proteomes" id="UP000001708"/>
    </source>
</evidence>
<name>Q6VY43_9CAUD</name>